<dbReference type="Gramene" id="Kaladp0019s0124.1.v1.1">
    <property type="protein sequence ID" value="Kaladp0019s0124.1.v1.1"/>
    <property type="gene ID" value="Kaladp0019s0124.v1.1"/>
</dbReference>
<organism evidence="2 3">
    <name type="scientific">Kalanchoe fedtschenkoi</name>
    <name type="common">Lavender scallops</name>
    <name type="synonym">South American air plant</name>
    <dbReference type="NCBI Taxonomy" id="63787"/>
    <lineage>
        <taxon>Eukaryota</taxon>
        <taxon>Viridiplantae</taxon>
        <taxon>Streptophyta</taxon>
        <taxon>Embryophyta</taxon>
        <taxon>Tracheophyta</taxon>
        <taxon>Spermatophyta</taxon>
        <taxon>Magnoliopsida</taxon>
        <taxon>eudicotyledons</taxon>
        <taxon>Gunneridae</taxon>
        <taxon>Pentapetalae</taxon>
        <taxon>Saxifragales</taxon>
        <taxon>Crassulaceae</taxon>
        <taxon>Kalanchoe</taxon>
    </lineage>
</organism>
<evidence type="ECO:0000313" key="3">
    <source>
        <dbReference type="Proteomes" id="UP000594263"/>
    </source>
</evidence>
<dbReference type="InterPro" id="IPR013187">
    <property type="entry name" value="F-box-assoc_dom_typ3"/>
</dbReference>
<dbReference type="OMA" id="LNDICHG"/>
<dbReference type="InterPro" id="IPR050796">
    <property type="entry name" value="SCF_F-box_component"/>
</dbReference>
<dbReference type="InterPro" id="IPR017451">
    <property type="entry name" value="F-box-assoc_interact_dom"/>
</dbReference>
<proteinExistence type="predicted"/>
<evidence type="ECO:0000259" key="1">
    <source>
        <dbReference type="Pfam" id="PF08268"/>
    </source>
</evidence>
<dbReference type="PANTHER" id="PTHR31672">
    <property type="entry name" value="BNACNNG10540D PROTEIN"/>
    <property type="match status" value="1"/>
</dbReference>
<name>A0A7N0ZRE9_KALFE</name>
<keyword evidence="3" id="KW-1185">Reference proteome</keyword>
<accession>A0A7N0ZRE9</accession>
<dbReference type="NCBIfam" id="TIGR01640">
    <property type="entry name" value="F_box_assoc_1"/>
    <property type="match status" value="1"/>
</dbReference>
<reference evidence="2" key="1">
    <citation type="submission" date="2021-01" db="UniProtKB">
        <authorList>
            <consortium name="EnsemblPlants"/>
        </authorList>
    </citation>
    <scope>IDENTIFICATION</scope>
</reference>
<dbReference type="Pfam" id="PF08268">
    <property type="entry name" value="FBA_3"/>
    <property type="match status" value="1"/>
</dbReference>
<sequence length="274" mass="31379">MDDPDQNDSFLSIDSPPPPPPVSTYKGYVCVVGSCNGLLCLVQRENHYILWNPITGECRNDLSIAPKVHLNDICHGFGNFWRVFELKDQILSRGLFTDHAKFAYGSLHWASSQLKESSALCMEHKTLSFSLVEEKFEEQIPLPKLYDKDHISNLSIVGGKLSLLTHNSSNWNVTCDFDIWVMMEYGVKESWEKKVTISCDRMPEFWTYLAPQHFLRNGKVLLSLHKDVMIYDPKTRTFLKVDVRGDISCFMVPLYIETVVSPFNVPNAKRPIQS</sequence>
<protein>
    <recommendedName>
        <fullName evidence="1">F-box associated beta-propeller type 3 domain-containing protein</fullName>
    </recommendedName>
</protein>
<dbReference type="AlphaFoldDB" id="A0A7N0ZRE9"/>
<evidence type="ECO:0000313" key="2">
    <source>
        <dbReference type="EnsemblPlants" id="Kaladp0019s0124.1.v1.1"/>
    </source>
</evidence>
<feature type="domain" description="F-box associated beta-propeller type 3" evidence="1">
    <location>
        <begin position="80"/>
        <end position="245"/>
    </location>
</feature>
<dbReference type="PANTHER" id="PTHR31672:SF13">
    <property type="entry name" value="F-BOX PROTEIN CPR30-LIKE"/>
    <property type="match status" value="1"/>
</dbReference>
<dbReference type="Proteomes" id="UP000594263">
    <property type="component" value="Unplaced"/>
</dbReference>
<dbReference type="EnsemblPlants" id="Kaladp0019s0124.1.v1.1">
    <property type="protein sequence ID" value="Kaladp0019s0124.1.v1.1"/>
    <property type="gene ID" value="Kaladp0019s0124.v1.1"/>
</dbReference>